<proteinExistence type="predicted"/>
<dbReference type="Proteomes" id="UP000186868">
    <property type="component" value="Unassembled WGS sequence"/>
</dbReference>
<gene>
    <name evidence="2" type="ORF">NIES593_03510</name>
</gene>
<evidence type="ECO:0000313" key="3">
    <source>
        <dbReference type="Proteomes" id="UP000186868"/>
    </source>
</evidence>
<feature type="chain" id="PRO_5012549934" evidence="1">
    <location>
        <begin position="25"/>
        <end position="408"/>
    </location>
</feature>
<reference evidence="2 3" key="1">
    <citation type="submission" date="2016-11" db="EMBL/GenBank/DDBJ databases">
        <title>Draft Genome Sequences of Nine Cyanobacterial Strains from Diverse Habitats.</title>
        <authorList>
            <person name="Zhu T."/>
            <person name="Hou S."/>
            <person name="Lu X."/>
            <person name="Hess W.R."/>
        </authorList>
    </citation>
    <scope>NUCLEOTIDE SEQUENCE [LARGE SCALE GENOMIC DNA]</scope>
    <source>
        <strain evidence="2 3">NIES-593</strain>
    </source>
</reference>
<organism evidence="2 3">
    <name type="scientific">Hydrococcus rivularis NIES-593</name>
    <dbReference type="NCBI Taxonomy" id="1921803"/>
    <lineage>
        <taxon>Bacteria</taxon>
        <taxon>Bacillati</taxon>
        <taxon>Cyanobacteriota</taxon>
        <taxon>Cyanophyceae</taxon>
        <taxon>Pleurocapsales</taxon>
        <taxon>Hydrococcaceae</taxon>
        <taxon>Hydrococcus</taxon>
    </lineage>
</organism>
<evidence type="ECO:0000256" key="1">
    <source>
        <dbReference type="SAM" id="SignalP"/>
    </source>
</evidence>
<keyword evidence="3" id="KW-1185">Reference proteome</keyword>
<dbReference type="EMBL" id="MRCB01000002">
    <property type="protein sequence ID" value="OKH26151.1"/>
    <property type="molecule type" value="Genomic_DNA"/>
</dbReference>
<dbReference type="OrthoDB" id="580948at2"/>
<protein>
    <submittedName>
        <fullName evidence="2">Uncharacterized protein</fullName>
    </submittedName>
</protein>
<dbReference type="RefSeq" id="WP_073598258.1">
    <property type="nucleotide sequence ID" value="NZ_MRCB01000002.1"/>
</dbReference>
<keyword evidence="1" id="KW-0732">Signal</keyword>
<accession>A0A1U7HRF3</accession>
<comment type="caution">
    <text evidence="2">The sequence shown here is derived from an EMBL/GenBank/DDBJ whole genome shotgun (WGS) entry which is preliminary data.</text>
</comment>
<name>A0A1U7HRF3_9CYAN</name>
<dbReference type="STRING" id="1921803.NIES593_03510"/>
<sequence>MMTKQLSSWLGFFCCLLATSPVLAEPSGEQPQPQIGEIVSELTESLQFPSWDDLRTTIDLLVGAERDRDVELPPLLIWKLTPYAPETESFFEWPTLSASKNEAFQADTNPHNAAPIKLSFPSTNEAKIEENVFLASPSELRRSRNYRWNAFEELTMGVNVVDDKPVPAQLEKISRQESDLFLPQMSSATSANEVNDWRINLNFQPLSQLGINFDGNYLSSQFGVNWQPVPGLTFTGSRHNQSETLAGGIQFSQKSDDFAFSARANLDSENRWRWGVNSNLGDLQLSYQTNGDPHALGMNSQVGYSLFKNDNSGSAHLLKVGYETRDSEERDDRLTTVGWRYQSGNGSKDDPSRWEFDVSYGMGSQGTGWVTSVSTTLGRGLVLRARYQGVSLTSDDETFKLELLPNSR</sequence>
<evidence type="ECO:0000313" key="2">
    <source>
        <dbReference type="EMBL" id="OKH26151.1"/>
    </source>
</evidence>
<dbReference type="AlphaFoldDB" id="A0A1U7HRF3"/>
<feature type="signal peptide" evidence="1">
    <location>
        <begin position="1"/>
        <end position="24"/>
    </location>
</feature>